<name>A0ABP0ZLK0_9ASCO</name>
<dbReference type="Pfam" id="PF00026">
    <property type="entry name" value="Asp"/>
    <property type="match status" value="2"/>
</dbReference>
<dbReference type="InterPro" id="IPR001969">
    <property type="entry name" value="Aspartic_peptidase_AS"/>
</dbReference>
<evidence type="ECO:0000259" key="15">
    <source>
        <dbReference type="PROSITE" id="PS51767"/>
    </source>
</evidence>
<dbReference type="InterPro" id="IPR001461">
    <property type="entry name" value="Aspartic_peptidase_A1"/>
</dbReference>
<evidence type="ECO:0000256" key="4">
    <source>
        <dbReference type="ARBA" id="ARBA00013207"/>
    </source>
</evidence>
<dbReference type="EC" id="3.4.23.24" evidence="4"/>
<keyword evidence="9 12" id="KW-0378">Hydrolase</keyword>
<keyword evidence="11" id="KW-1015">Disulfide bond</keyword>
<dbReference type="PRINTS" id="PR00792">
    <property type="entry name" value="PEPSIN"/>
</dbReference>
<dbReference type="SUPFAM" id="SSF50630">
    <property type="entry name" value="Acid proteases"/>
    <property type="match status" value="1"/>
</dbReference>
<dbReference type="PANTHER" id="PTHR47966">
    <property type="entry name" value="BETA-SITE APP-CLEAVING ENZYME, ISOFORM A-RELATED"/>
    <property type="match status" value="1"/>
</dbReference>
<dbReference type="RefSeq" id="XP_066829237.1">
    <property type="nucleotide sequence ID" value="XM_066972282.1"/>
</dbReference>
<dbReference type="PROSITE" id="PS00141">
    <property type="entry name" value="ASP_PROTEASE"/>
    <property type="match status" value="2"/>
</dbReference>
<comment type="subcellular location">
    <subcellularLocation>
        <location evidence="2">Secreted</location>
    </subcellularLocation>
</comment>
<evidence type="ECO:0000256" key="3">
    <source>
        <dbReference type="ARBA" id="ARBA00007447"/>
    </source>
</evidence>
<feature type="region of interest" description="Disordered" evidence="13">
    <location>
        <begin position="218"/>
        <end position="240"/>
    </location>
</feature>
<dbReference type="EMBL" id="OZ022407">
    <property type="protein sequence ID" value="CAK9437921.1"/>
    <property type="molecule type" value="Genomic_DNA"/>
</dbReference>
<sequence>MKVLTQLPFSIAALSSILCIASARPSLGKDVNHDSIEAKRDSPGFYKIDFNVRRGSSRADLSPRHDQTPRFVKRADGAGDFTLQISNQQTFYMADLYIGSNEDKNQVLVDTGSSDLWVMSHDLNCLPRGTTLQKRDPKNVFRFGTGATFPKDVDEKTGKKRKRDAGGVELQELDFAPTKVQRDDDGSASGNVYTTIYFTGTSLPSEFSSLFPDGPGGGGFSSALPGSAPSASAGSGSGSGGTNTCTSYGSFNTENSDSFVQNRTSSFLIQYADGTHALGIWGHDTVKLGNVSVPNLSFAVANETSSDIGVLGIGLPGLQTTTQYGYMYENLPLKLKSDGIIDKVVFSLYLARASDSAGSVLFGAVDHAKYEGSLTTVPMLRTYQQIPYPVRFEVEVTNIAFNNSGNQVTIDSSSMGVVLDSGSTLSYLRSSQIQSIASQLNGRYSSSAGAYLVDCSLQSSRATLDIEFTSKVIRVPVSDLIFPASRTQCFLGLSEQSQSSNYILFGDNVLRSAYVVYDLENYSISLAQAYYTNDEDIEVITDTIPLSGGQNASSVGTGSGSSSSSGGRQNSASSFVPSFTFIVMGFIASMSLML</sequence>
<proteinExistence type="inferred from homology"/>
<evidence type="ECO:0000256" key="8">
    <source>
        <dbReference type="ARBA" id="ARBA00022750"/>
    </source>
</evidence>
<keyword evidence="7 14" id="KW-0732">Signal</keyword>
<evidence type="ECO:0000256" key="2">
    <source>
        <dbReference type="ARBA" id="ARBA00004613"/>
    </source>
</evidence>
<feature type="compositionally biased region" description="Low complexity" evidence="13">
    <location>
        <begin position="221"/>
        <end position="234"/>
    </location>
</feature>
<dbReference type="Proteomes" id="UP001497383">
    <property type="component" value="Chromosome 3"/>
</dbReference>
<evidence type="ECO:0000256" key="14">
    <source>
        <dbReference type="SAM" id="SignalP"/>
    </source>
</evidence>
<evidence type="ECO:0000256" key="6">
    <source>
        <dbReference type="ARBA" id="ARBA00022670"/>
    </source>
</evidence>
<comment type="catalytic activity">
    <reaction evidence="1">
        <text>Preferential cleavage at the carboxyl of hydrophobic amino acids, but fails to cleave 15-Leu-|-Tyr-16, 16-Tyr-|-Leu-17 and 24-Phe-|-Phe-25 of insulin B chain. Activates trypsinogen, and degrades keratin.</text>
        <dbReference type="EC" id="3.4.23.24"/>
    </reaction>
</comment>
<keyword evidence="6 12" id="KW-0645">Protease</keyword>
<organism evidence="16 17">
    <name type="scientific">Lodderomyces beijingensis</name>
    <dbReference type="NCBI Taxonomy" id="1775926"/>
    <lineage>
        <taxon>Eukaryota</taxon>
        <taxon>Fungi</taxon>
        <taxon>Dikarya</taxon>
        <taxon>Ascomycota</taxon>
        <taxon>Saccharomycotina</taxon>
        <taxon>Pichiomycetes</taxon>
        <taxon>Debaryomycetaceae</taxon>
        <taxon>Candida/Lodderomyces clade</taxon>
        <taxon>Lodderomyces</taxon>
    </lineage>
</organism>
<dbReference type="Gene3D" id="2.40.70.10">
    <property type="entry name" value="Acid Proteases"/>
    <property type="match status" value="3"/>
</dbReference>
<evidence type="ECO:0000256" key="13">
    <source>
        <dbReference type="SAM" id="MobiDB-lite"/>
    </source>
</evidence>
<feature type="region of interest" description="Disordered" evidence="13">
    <location>
        <begin position="152"/>
        <end position="187"/>
    </location>
</feature>
<comment type="similarity">
    <text evidence="3 12">Belongs to the peptidase A1 family.</text>
</comment>
<protein>
    <recommendedName>
        <fullName evidence="4">candidapepsin</fullName>
        <ecNumber evidence="4">3.4.23.24</ecNumber>
    </recommendedName>
</protein>
<evidence type="ECO:0000256" key="12">
    <source>
        <dbReference type="RuleBase" id="RU000454"/>
    </source>
</evidence>
<dbReference type="GeneID" id="92207495"/>
<dbReference type="CDD" id="cd05474">
    <property type="entry name" value="SAP_like"/>
    <property type="match status" value="1"/>
</dbReference>
<dbReference type="PROSITE" id="PS51767">
    <property type="entry name" value="PEPTIDASE_A1"/>
    <property type="match status" value="1"/>
</dbReference>
<keyword evidence="10" id="KW-0865">Zymogen</keyword>
<accession>A0ABP0ZLK0</accession>
<evidence type="ECO:0000256" key="7">
    <source>
        <dbReference type="ARBA" id="ARBA00022729"/>
    </source>
</evidence>
<evidence type="ECO:0000256" key="1">
    <source>
        <dbReference type="ARBA" id="ARBA00001675"/>
    </source>
</evidence>
<evidence type="ECO:0000256" key="10">
    <source>
        <dbReference type="ARBA" id="ARBA00023145"/>
    </source>
</evidence>
<dbReference type="InterPro" id="IPR021109">
    <property type="entry name" value="Peptidase_aspartic_dom_sf"/>
</dbReference>
<keyword evidence="8 12" id="KW-0064">Aspartyl protease</keyword>
<evidence type="ECO:0000256" key="9">
    <source>
        <dbReference type="ARBA" id="ARBA00022801"/>
    </source>
</evidence>
<feature type="signal peptide" evidence="14">
    <location>
        <begin position="1"/>
        <end position="23"/>
    </location>
</feature>
<dbReference type="InterPro" id="IPR033876">
    <property type="entry name" value="SAP-like"/>
</dbReference>
<evidence type="ECO:0000313" key="17">
    <source>
        <dbReference type="Proteomes" id="UP001497383"/>
    </source>
</evidence>
<evidence type="ECO:0000256" key="11">
    <source>
        <dbReference type="ARBA" id="ARBA00023157"/>
    </source>
</evidence>
<evidence type="ECO:0000256" key="5">
    <source>
        <dbReference type="ARBA" id="ARBA00022525"/>
    </source>
</evidence>
<feature type="chain" id="PRO_5047200223" description="candidapepsin" evidence="14">
    <location>
        <begin position="24"/>
        <end position="594"/>
    </location>
</feature>
<reference evidence="16 17" key="1">
    <citation type="submission" date="2024-03" db="EMBL/GenBank/DDBJ databases">
        <authorList>
            <person name="Brejova B."/>
        </authorList>
    </citation>
    <scope>NUCLEOTIDE SEQUENCE [LARGE SCALE GENOMIC DNA]</scope>
    <source>
        <strain evidence="16 17">CBS 14171</strain>
    </source>
</reference>
<dbReference type="InterPro" id="IPR033121">
    <property type="entry name" value="PEPTIDASE_A1"/>
</dbReference>
<dbReference type="PANTHER" id="PTHR47966:SF65">
    <property type="entry name" value="ASPARTIC-TYPE ENDOPEPTIDASE"/>
    <property type="match status" value="1"/>
</dbReference>
<feature type="region of interest" description="Disordered" evidence="13">
    <location>
        <begin position="549"/>
        <end position="572"/>
    </location>
</feature>
<evidence type="ECO:0000313" key="16">
    <source>
        <dbReference type="EMBL" id="CAK9437921.1"/>
    </source>
</evidence>
<feature type="domain" description="Peptidase A1" evidence="15">
    <location>
        <begin position="92"/>
        <end position="527"/>
    </location>
</feature>
<keyword evidence="17" id="KW-1185">Reference proteome</keyword>
<feature type="compositionally biased region" description="Low complexity" evidence="13">
    <location>
        <begin position="553"/>
        <end position="572"/>
    </location>
</feature>
<gene>
    <name evidence="16" type="ORF">LODBEIA_P22990</name>
</gene>
<keyword evidence="5" id="KW-0964">Secreted</keyword>